<keyword evidence="2" id="KW-1185">Reference proteome</keyword>
<organism evidence="1 2">
    <name type="scientific">Nocardia tengchongensis</name>
    <dbReference type="NCBI Taxonomy" id="2055889"/>
    <lineage>
        <taxon>Bacteria</taxon>
        <taxon>Bacillati</taxon>
        <taxon>Actinomycetota</taxon>
        <taxon>Actinomycetes</taxon>
        <taxon>Mycobacteriales</taxon>
        <taxon>Nocardiaceae</taxon>
        <taxon>Nocardia</taxon>
    </lineage>
</organism>
<sequence length="75" mass="8262">MFCQERRIVLHGNNLLTGEQENQVAPEPTDDGEPAPDCLGAANLAISLWPTPFCAQIRQDDLSNLRLLCTVELQA</sequence>
<dbReference type="Proteomes" id="UP000683310">
    <property type="component" value="Chromosome"/>
</dbReference>
<gene>
    <name evidence="1" type="ORF">KHQ06_24700</name>
</gene>
<evidence type="ECO:0000313" key="1">
    <source>
        <dbReference type="EMBL" id="QVI19560.1"/>
    </source>
</evidence>
<dbReference type="EMBL" id="CP074371">
    <property type="protein sequence ID" value="QVI19560.1"/>
    <property type="molecule type" value="Genomic_DNA"/>
</dbReference>
<name>A0ABX8CM22_9NOCA</name>
<accession>A0ABX8CM22</accession>
<reference evidence="1 2" key="1">
    <citation type="submission" date="2021-04" db="EMBL/GenBank/DDBJ databases">
        <title>Nocardia tengchongensis.</title>
        <authorList>
            <person name="Zhuang k."/>
            <person name="Ran Y."/>
            <person name="Li W."/>
        </authorList>
    </citation>
    <scope>NUCLEOTIDE SEQUENCE [LARGE SCALE GENOMIC DNA]</scope>
    <source>
        <strain evidence="1 2">CFH S0057</strain>
    </source>
</reference>
<proteinExistence type="predicted"/>
<evidence type="ECO:0000313" key="2">
    <source>
        <dbReference type="Proteomes" id="UP000683310"/>
    </source>
</evidence>
<protein>
    <submittedName>
        <fullName evidence="1">Uncharacterized protein</fullName>
    </submittedName>
</protein>
<dbReference type="RefSeq" id="WP_213555592.1">
    <property type="nucleotide sequence ID" value="NZ_JBHXAJ010000016.1"/>
</dbReference>